<feature type="transmembrane region" description="Helical" evidence="1">
    <location>
        <begin position="245"/>
        <end position="266"/>
    </location>
</feature>
<keyword evidence="1" id="KW-0812">Transmembrane</keyword>
<keyword evidence="1" id="KW-1133">Transmembrane helix</keyword>
<sequence>MGGLYKITFRGKDKIIGTEDDYTTTLYLDSSAYNWYVSNTDNELVKLKNIDDSVIAIFHLQNATTNGISATREELREYARTVLGMTDADAENFVNRNSGISKDQMIELNDQFQKDIIEQRAKEISQAEELYQETINVRDPNTTFEDAKQISQTFEENLEMIFDQTDPIVGVEDPSSLTKTSTDYAREKYLEIDETLTDPLSGDKTREIPKEDQIVTFEGTKEELTYKNQTTPTPEIQDPTFLDKYGGQLVGSVIVGLVTAVIIYGVKKGTKKV</sequence>
<reference evidence="2 3" key="1">
    <citation type="submission" date="2019-02" db="EMBL/GenBank/DDBJ databases">
        <title>Spindle-shaped viruses infect a marine ammonia-oxidizing thaumarchaeon.</title>
        <authorList>
            <person name="Kim J.-G."/>
            <person name="Kim S.-J."/>
            <person name="Rhee S.-K."/>
        </authorList>
    </citation>
    <scope>NUCLEOTIDE SEQUENCE [LARGE SCALE GENOMIC DNA]</scope>
    <source>
        <strain evidence="2">NSV4</strain>
    </source>
</reference>
<dbReference type="Proteomes" id="UP000320887">
    <property type="component" value="Segment"/>
</dbReference>
<accession>A0A514K345</accession>
<evidence type="ECO:0000313" key="3">
    <source>
        <dbReference type="Proteomes" id="UP000320887"/>
    </source>
</evidence>
<keyword evidence="1" id="KW-0472">Membrane</keyword>
<evidence type="ECO:0000256" key="1">
    <source>
        <dbReference type="SAM" id="Phobius"/>
    </source>
</evidence>
<protein>
    <submittedName>
        <fullName evidence="2">Uncharacterized protein</fullName>
    </submittedName>
</protein>
<name>A0A514K345_9VIRU</name>
<proteinExistence type="predicted"/>
<dbReference type="EMBL" id="MK570056">
    <property type="protein sequence ID" value="QDI74060.1"/>
    <property type="molecule type" value="Genomic_DNA"/>
</dbReference>
<evidence type="ECO:0000313" key="2">
    <source>
        <dbReference type="EMBL" id="QDI74060.1"/>
    </source>
</evidence>
<organism evidence="2 3">
    <name type="scientific">Nitrosopumilus spindle-shaped virus</name>
    <dbReference type="NCBI Taxonomy" id="2508184"/>
    <lineage>
        <taxon>Viruses</taxon>
        <taxon>Viruses incertae sedis</taxon>
        <taxon>Thaspiviridae</taxon>
        <taxon>Nitmarvirus</taxon>
        <taxon>Nitmarvirus maris</taxon>
        <taxon>Nitmarvirus NSV1</taxon>
    </lineage>
</organism>